<dbReference type="STRING" id="1801992.A2Y98_03620"/>
<evidence type="ECO:0000313" key="4">
    <source>
        <dbReference type="EMBL" id="OGZ33385.1"/>
    </source>
</evidence>
<sequence length="278" mass="31938">MLIDTHAHVNFIAFKDDGDEVIKMALASDVWMINVGSQYDTSRRAVQYAQKYKQGVYASVALHPFHLKGKKITAQADPNEVIEFETQEEKFDYQKYKELACQLKVVAIGETGLDYYHLDKGEEERQKVLQKESFLGHLQLARELEKPLIVHCREAHTDVLAILKDYTAGKENGLEGTIHSFSGRWSQAEQYLAMGFYLSFNGIITFTRDYDKVIKNMPLERLLIETDCPYLAPVPYRGKRNEPLFVKYVAEKIAETRGVNFEEIAEITTNNAKKLFKI</sequence>
<evidence type="ECO:0000256" key="3">
    <source>
        <dbReference type="PIRSR" id="PIRSR005902-1"/>
    </source>
</evidence>
<dbReference type="InterPro" id="IPR018228">
    <property type="entry name" value="DNase_TatD-rel_CS"/>
</dbReference>
<dbReference type="CDD" id="cd01310">
    <property type="entry name" value="TatD_DNAse"/>
    <property type="match status" value="1"/>
</dbReference>
<evidence type="ECO:0000313" key="5">
    <source>
        <dbReference type="Proteomes" id="UP000179099"/>
    </source>
</evidence>
<reference evidence="4 5" key="1">
    <citation type="journal article" date="2016" name="Nat. Commun.">
        <title>Thousands of microbial genomes shed light on interconnected biogeochemical processes in an aquifer system.</title>
        <authorList>
            <person name="Anantharaman K."/>
            <person name="Brown C.T."/>
            <person name="Hug L.A."/>
            <person name="Sharon I."/>
            <person name="Castelle C.J."/>
            <person name="Probst A.J."/>
            <person name="Thomas B.C."/>
            <person name="Singh A."/>
            <person name="Wilkins M.J."/>
            <person name="Karaoz U."/>
            <person name="Brodie E.L."/>
            <person name="Williams K.H."/>
            <person name="Hubbard S.S."/>
            <person name="Banfield J.F."/>
        </authorList>
    </citation>
    <scope>NUCLEOTIDE SEQUENCE [LARGE SCALE GENOMIC DNA]</scope>
</reference>
<dbReference type="PROSITE" id="PS01137">
    <property type="entry name" value="TATD_1"/>
    <property type="match status" value="1"/>
</dbReference>
<comment type="caution">
    <text evidence="4">The sequence shown here is derived from an EMBL/GenBank/DDBJ whole genome shotgun (WGS) entry which is preliminary data.</text>
</comment>
<dbReference type="PANTHER" id="PTHR46124:SF2">
    <property type="entry name" value="D-AMINOACYL-TRNA DEACYLASE"/>
    <property type="match status" value="1"/>
</dbReference>
<dbReference type="InterPro" id="IPR001130">
    <property type="entry name" value="TatD-like"/>
</dbReference>
<dbReference type="Proteomes" id="UP000179099">
    <property type="component" value="Unassembled WGS sequence"/>
</dbReference>
<feature type="binding site" evidence="3">
    <location>
        <position position="110"/>
    </location>
    <ligand>
        <name>a divalent metal cation</name>
        <dbReference type="ChEBI" id="CHEBI:60240"/>
        <label>1</label>
    </ligand>
</feature>
<dbReference type="InterPro" id="IPR015991">
    <property type="entry name" value="TatD/YcfH-like"/>
</dbReference>
<dbReference type="FunFam" id="3.20.20.140:FF:000005">
    <property type="entry name" value="TatD family hydrolase"/>
    <property type="match status" value="1"/>
</dbReference>
<accession>A0A1G2F5N2</accession>
<dbReference type="GO" id="GO:0004536">
    <property type="term" value="F:DNA nuclease activity"/>
    <property type="evidence" value="ECO:0007669"/>
    <property type="project" value="InterPro"/>
</dbReference>
<organism evidence="4 5">
    <name type="scientific">Candidatus Portnoybacteria bacterium RBG_19FT_COMBO_36_7</name>
    <dbReference type="NCBI Taxonomy" id="1801992"/>
    <lineage>
        <taxon>Bacteria</taxon>
        <taxon>Candidatus Portnoyibacteriota</taxon>
    </lineage>
</organism>
<feature type="binding site" evidence="3">
    <location>
        <position position="227"/>
    </location>
    <ligand>
        <name>a divalent metal cation</name>
        <dbReference type="ChEBI" id="CHEBI:60240"/>
        <label>1</label>
    </ligand>
</feature>
<dbReference type="InterPro" id="IPR032466">
    <property type="entry name" value="Metal_Hydrolase"/>
</dbReference>
<dbReference type="PIRSF" id="PIRSF005902">
    <property type="entry name" value="DNase_TatD"/>
    <property type="match status" value="1"/>
</dbReference>
<feature type="binding site" evidence="3">
    <location>
        <position position="151"/>
    </location>
    <ligand>
        <name>a divalent metal cation</name>
        <dbReference type="ChEBI" id="CHEBI:60240"/>
        <label>2</label>
    </ligand>
</feature>
<evidence type="ECO:0000256" key="2">
    <source>
        <dbReference type="ARBA" id="ARBA00022801"/>
    </source>
</evidence>
<dbReference type="NCBIfam" id="TIGR00010">
    <property type="entry name" value="YchF/TatD family DNA exonuclease"/>
    <property type="match status" value="1"/>
</dbReference>
<protein>
    <recommendedName>
        <fullName evidence="6">Hydrolase TatD</fullName>
    </recommendedName>
</protein>
<feature type="binding site" evidence="3">
    <location>
        <position position="6"/>
    </location>
    <ligand>
        <name>a divalent metal cation</name>
        <dbReference type="ChEBI" id="CHEBI:60240"/>
        <label>1</label>
    </ligand>
</feature>
<dbReference type="SUPFAM" id="SSF51556">
    <property type="entry name" value="Metallo-dependent hydrolases"/>
    <property type="match status" value="1"/>
</dbReference>
<keyword evidence="1 3" id="KW-0479">Metal-binding</keyword>
<dbReference type="AlphaFoldDB" id="A0A1G2F5N2"/>
<feature type="binding site" evidence="3">
    <location>
        <position position="179"/>
    </location>
    <ligand>
        <name>a divalent metal cation</name>
        <dbReference type="ChEBI" id="CHEBI:60240"/>
        <label>2</label>
    </ligand>
</feature>
<dbReference type="GO" id="GO:0046872">
    <property type="term" value="F:metal ion binding"/>
    <property type="evidence" value="ECO:0007669"/>
    <property type="project" value="UniProtKB-KW"/>
</dbReference>
<proteinExistence type="predicted"/>
<gene>
    <name evidence="4" type="ORF">A2Y98_03620</name>
</gene>
<evidence type="ECO:0008006" key="6">
    <source>
        <dbReference type="Google" id="ProtNLM"/>
    </source>
</evidence>
<dbReference type="PANTHER" id="PTHR46124">
    <property type="entry name" value="D-AMINOACYL-TRNA DEACYLASE"/>
    <property type="match status" value="1"/>
</dbReference>
<evidence type="ECO:0000256" key="1">
    <source>
        <dbReference type="ARBA" id="ARBA00022723"/>
    </source>
</evidence>
<feature type="binding site" evidence="3">
    <location>
        <position position="8"/>
    </location>
    <ligand>
        <name>a divalent metal cation</name>
        <dbReference type="ChEBI" id="CHEBI:60240"/>
        <label>1</label>
    </ligand>
</feature>
<dbReference type="PROSITE" id="PS01091">
    <property type="entry name" value="TATD_3"/>
    <property type="match status" value="1"/>
</dbReference>
<dbReference type="Pfam" id="PF01026">
    <property type="entry name" value="TatD_DNase"/>
    <property type="match status" value="1"/>
</dbReference>
<keyword evidence="2" id="KW-0378">Hydrolase</keyword>
<name>A0A1G2F5N2_9BACT</name>
<dbReference type="EMBL" id="MHMW01000030">
    <property type="protein sequence ID" value="OGZ33385.1"/>
    <property type="molecule type" value="Genomic_DNA"/>
</dbReference>
<dbReference type="Gene3D" id="3.20.20.140">
    <property type="entry name" value="Metal-dependent hydrolases"/>
    <property type="match status" value="1"/>
</dbReference>
<dbReference type="GO" id="GO:0016788">
    <property type="term" value="F:hydrolase activity, acting on ester bonds"/>
    <property type="evidence" value="ECO:0007669"/>
    <property type="project" value="InterPro"/>
</dbReference>